<dbReference type="InterPro" id="IPR019534">
    <property type="entry name" value="DUF2452"/>
</dbReference>
<evidence type="ECO:0008006" key="4">
    <source>
        <dbReference type="Google" id="ProtNLM"/>
    </source>
</evidence>
<dbReference type="OrthoDB" id="662061at2"/>
<feature type="coiled-coil region" evidence="1">
    <location>
        <begin position="52"/>
        <end position="79"/>
    </location>
</feature>
<proteinExistence type="predicted"/>
<evidence type="ECO:0000313" key="3">
    <source>
        <dbReference type="Proteomes" id="UP000199226"/>
    </source>
</evidence>
<dbReference type="Pfam" id="PF10504">
    <property type="entry name" value="DUF2452"/>
    <property type="match status" value="1"/>
</dbReference>
<keyword evidence="1" id="KW-0175">Coiled coil</keyword>
<protein>
    <recommendedName>
        <fullName evidence="4">DUF2452 domain-containing protein</fullName>
    </recommendedName>
</protein>
<organism evidence="2 3">
    <name type="scientific">Daejeonella rubra</name>
    <dbReference type="NCBI Taxonomy" id="990371"/>
    <lineage>
        <taxon>Bacteria</taxon>
        <taxon>Pseudomonadati</taxon>
        <taxon>Bacteroidota</taxon>
        <taxon>Sphingobacteriia</taxon>
        <taxon>Sphingobacteriales</taxon>
        <taxon>Sphingobacteriaceae</taxon>
        <taxon>Daejeonella</taxon>
    </lineage>
</organism>
<name>A0A1G9Y339_9SPHI</name>
<keyword evidence="3" id="KW-1185">Reference proteome</keyword>
<sequence>MQENEEKPDLVVWDNERGYYQKGLSYGSNISAPAINIENISGWKQSNADAANKNFKTKFDELKEEYEKLVNEVQLNELVYSSKYNFTPIMGQVYHLYSKADDSLFLSMISPDSWKQKYLGSFKLDTSHKWARVEL</sequence>
<gene>
    <name evidence="2" type="ORF">SAMN05421813_13515</name>
</gene>
<dbReference type="STRING" id="990371.SAMN05421813_13515"/>
<evidence type="ECO:0000313" key="2">
    <source>
        <dbReference type="EMBL" id="SDN03478.1"/>
    </source>
</evidence>
<dbReference type="EMBL" id="FNHH01000035">
    <property type="protein sequence ID" value="SDN03478.1"/>
    <property type="molecule type" value="Genomic_DNA"/>
</dbReference>
<dbReference type="RefSeq" id="WP_090706802.1">
    <property type="nucleotide sequence ID" value="NZ_FNHH01000035.1"/>
</dbReference>
<accession>A0A1G9Y339</accession>
<dbReference type="Proteomes" id="UP000199226">
    <property type="component" value="Unassembled WGS sequence"/>
</dbReference>
<evidence type="ECO:0000256" key="1">
    <source>
        <dbReference type="SAM" id="Coils"/>
    </source>
</evidence>
<reference evidence="3" key="1">
    <citation type="submission" date="2016-10" db="EMBL/GenBank/DDBJ databases">
        <authorList>
            <person name="Varghese N."/>
            <person name="Submissions S."/>
        </authorList>
    </citation>
    <scope>NUCLEOTIDE SEQUENCE [LARGE SCALE GENOMIC DNA]</scope>
    <source>
        <strain evidence="3">DSM 24536</strain>
    </source>
</reference>
<dbReference type="AlphaFoldDB" id="A0A1G9Y339"/>